<feature type="transmembrane region" description="Helical" evidence="1">
    <location>
        <begin position="135"/>
        <end position="156"/>
    </location>
</feature>
<dbReference type="RefSeq" id="WP_188595748.1">
    <property type="nucleotide sequence ID" value="NZ_BMNL01000001.1"/>
</dbReference>
<dbReference type="Proteomes" id="UP000610960">
    <property type="component" value="Unassembled WGS sequence"/>
</dbReference>
<evidence type="ECO:0000313" key="3">
    <source>
        <dbReference type="Proteomes" id="UP000610960"/>
    </source>
</evidence>
<protein>
    <submittedName>
        <fullName evidence="2">Uncharacterized protein</fullName>
    </submittedName>
</protein>
<feature type="transmembrane region" description="Helical" evidence="1">
    <location>
        <begin position="168"/>
        <end position="186"/>
    </location>
</feature>
<reference evidence="2" key="1">
    <citation type="journal article" date="2014" name="Int. J. Syst. Evol. Microbiol.">
        <title>Complete genome sequence of Corynebacterium casei LMG S-19264T (=DSM 44701T), isolated from a smear-ripened cheese.</title>
        <authorList>
            <consortium name="US DOE Joint Genome Institute (JGI-PGF)"/>
            <person name="Walter F."/>
            <person name="Albersmeier A."/>
            <person name="Kalinowski J."/>
            <person name="Ruckert C."/>
        </authorList>
    </citation>
    <scope>NUCLEOTIDE SEQUENCE</scope>
    <source>
        <strain evidence="2">JCM 10088</strain>
    </source>
</reference>
<comment type="caution">
    <text evidence="2">The sequence shown here is derived from an EMBL/GenBank/DDBJ whole genome shotgun (WGS) entry which is preliminary data.</text>
</comment>
<evidence type="ECO:0000256" key="1">
    <source>
        <dbReference type="SAM" id="Phobius"/>
    </source>
</evidence>
<proteinExistence type="predicted"/>
<keyword evidence="1" id="KW-1133">Transmembrane helix</keyword>
<accession>A0A830GSF6</accession>
<keyword evidence="1" id="KW-0812">Transmembrane</keyword>
<dbReference type="EMBL" id="BMNL01000001">
    <property type="protein sequence ID" value="GGP19533.1"/>
    <property type="molecule type" value="Genomic_DNA"/>
</dbReference>
<evidence type="ECO:0000313" key="2">
    <source>
        <dbReference type="EMBL" id="GGP19533.1"/>
    </source>
</evidence>
<keyword evidence="1" id="KW-0472">Membrane</keyword>
<feature type="transmembrane region" description="Helical" evidence="1">
    <location>
        <begin position="90"/>
        <end position="108"/>
    </location>
</feature>
<reference evidence="2" key="2">
    <citation type="submission" date="2020-09" db="EMBL/GenBank/DDBJ databases">
        <authorList>
            <person name="Sun Q."/>
            <person name="Ohkuma M."/>
        </authorList>
    </citation>
    <scope>NUCLEOTIDE SEQUENCE</scope>
    <source>
        <strain evidence="2">JCM 10088</strain>
    </source>
</reference>
<feature type="transmembrane region" description="Helical" evidence="1">
    <location>
        <begin position="54"/>
        <end position="78"/>
    </location>
</feature>
<keyword evidence="3" id="KW-1185">Reference proteome</keyword>
<organism evidence="2 3">
    <name type="scientific">Thermocladium modestius</name>
    <dbReference type="NCBI Taxonomy" id="62609"/>
    <lineage>
        <taxon>Archaea</taxon>
        <taxon>Thermoproteota</taxon>
        <taxon>Thermoprotei</taxon>
        <taxon>Thermoproteales</taxon>
        <taxon>Thermoproteaceae</taxon>
        <taxon>Thermocladium</taxon>
    </lineage>
</organism>
<dbReference type="AlphaFoldDB" id="A0A830GSF6"/>
<sequence>MMKAVLISISVIFPLLPFIVLLAQGSEAIGLAGIVLVSLVEAFSAIRRGESLNYASWASLISIAFISLLSQGYIPYFFHVVLARVQNTAVFDGSILFPQYSLALSYLYRSYSRYARELSIKGFDEEEVNAELNSLSLSLLIILSSAAAASIALYYVMASLKFLSVDPFTALIIASIFFIYIARYIINKVKGSHNVQF</sequence>
<name>A0A830GSF6_9CREN</name>
<gene>
    <name evidence="2" type="ORF">GCM10007981_03600</name>
</gene>